<keyword evidence="2" id="KW-1185">Reference proteome</keyword>
<dbReference type="Proteomes" id="UP000019132">
    <property type="component" value="Unassembled WGS sequence"/>
</dbReference>
<evidence type="ECO:0000313" key="2">
    <source>
        <dbReference type="Proteomes" id="UP000019132"/>
    </source>
</evidence>
<organism evidence="1 2">
    <name type="scientific">Globisporangium ultimum (strain ATCC 200006 / CBS 805.95 / DAOM BR144)</name>
    <name type="common">Pythium ultimum</name>
    <dbReference type="NCBI Taxonomy" id="431595"/>
    <lineage>
        <taxon>Eukaryota</taxon>
        <taxon>Sar</taxon>
        <taxon>Stramenopiles</taxon>
        <taxon>Oomycota</taxon>
        <taxon>Peronosporomycetes</taxon>
        <taxon>Pythiales</taxon>
        <taxon>Pythiaceae</taxon>
        <taxon>Globisporangium</taxon>
    </lineage>
</organism>
<accession>K3W5S7</accession>
<sequence>MVKNAANLEAAVAPCKPLIDESKADALRQTIRLSPMDVRMRAYSFRVVCIFPPTANGDDGSMSYNAHRLE</sequence>
<reference evidence="1" key="3">
    <citation type="submission" date="2015-02" db="UniProtKB">
        <authorList>
            <consortium name="EnsemblProtists"/>
        </authorList>
    </citation>
    <scope>IDENTIFICATION</scope>
    <source>
        <strain evidence="1">DAOM BR144</strain>
    </source>
</reference>
<dbReference type="AlphaFoldDB" id="K3W5S7"/>
<name>K3W5S7_GLOUD</name>
<dbReference type="EMBL" id="GL376636">
    <property type="status" value="NOT_ANNOTATED_CDS"/>
    <property type="molecule type" value="Genomic_DNA"/>
</dbReference>
<dbReference type="InParanoid" id="K3W5S7"/>
<dbReference type="VEuPathDB" id="FungiDB:PYU1_G000318"/>
<dbReference type="HOGENOM" id="CLU_2763466_0_0_1"/>
<evidence type="ECO:0000313" key="1">
    <source>
        <dbReference type="EnsemblProtists" id="PYU1_T000318"/>
    </source>
</evidence>
<reference evidence="2" key="1">
    <citation type="journal article" date="2010" name="Genome Biol.">
        <title>Genome sequence of the necrotrophic plant pathogen Pythium ultimum reveals original pathogenicity mechanisms and effector repertoire.</title>
        <authorList>
            <person name="Levesque C.A."/>
            <person name="Brouwer H."/>
            <person name="Cano L."/>
            <person name="Hamilton J.P."/>
            <person name="Holt C."/>
            <person name="Huitema E."/>
            <person name="Raffaele S."/>
            <person name="Robideau G.P."/>
            <person name="Thines M."/>
            <person name="Win J."/>
            <person name="Zerillo M.M."/>
            <person name="Beakes G.W."/>
            <person name="Boore J.L."/>
            <person name="Busam D."/>
            <person name="Dumas B."/>
            <person name="Ferriera S."/>
            <person name="Fuerstenberg S.I."/>
            <person name="Gachon C.M."/>
            <person name="Gaulin E."/>
            <person name="Govers F."/>
            <person name="Grenville-Briggs L."/>
            <person name="Horner N."/>
            <person name="Hostetler J."/>
            <person name="Jiang R.H."/>
            <person name="Johnson J."/>
            <person name="Krajaejun T."/>
            <person name="Lin H."/>
            <person name="Meijer H.J."/>
            <person name="Moore B."/>
            <person name="Morris P."/>
            <person name="Phuntmart V."/>
            <person name="Puiu D."/>
            <person name="Shetty J."/>
            <person name="Stajich J.E."/>
            <person name="Tripathy S."/>
            <person name="Wawra S."/>
            <person name="van West P."/>
            <person name="Whitty B.R."/>
            <person name="Coutinho P.M."/>
            <person name="Henrissat B."/>
            <person name="Martin F."/>
            <person name="Thomas P.D."/>
            <person name="Tyler B.M."/>
            <person name="De Vries R.P."/>
            <person name="Kamoun S."/>
            <person name="Yandell M."/>
            <person name="Tisserat N."/>
            <person name="Buell C.R."/>
        </authorList>
    </citation>
    <scope>NUCLEOTIDE SEQUENCE</scope>
    <source>
        <strain evidence="2">DAOM:BR144</strain>
    </source>
</reference>
<protein>
    <submittedName>
        <fullName evidence="1">Uncharacterized protein</fullName>
    </submittedName>
</protein>
<dbReference type="EnsemblProtists" id="PYU1_T000318">
    <property type="protein sequence ID" value="PYU1_T000318"/>
    <property type="gene ID" value="PYU1_G000318"/>
</dbReference>
<reference evidence="2" key="2">
    <citation type="submission" date="2010-04" db="EMBL/GenBank/DDBJ databases">
        <authorList>
            <person name="Buell R."/>
            <person name="Hamilton J."/>
            <person name="Hostetler J."/>
        </authorList>
    </citation>
    <scope>NUCLEOTIDE SEQUENCE [LARGE SCALE GENOMIC DNA]</scope>
    <source>
        <strain evidence="2">DAOM:BR144</strain>
    </source>
</reference>
<proteinExistence type="predicted"/>